<dbReference type="Proteomes" id="UP001243330">
    <property type="component" value="Unassembled WGS sequence"/>
</dbReference>
<sequence>MQGHAGCVSYRPCSTARCARESRQANTTVPCILRLTDVDAAWLAAKMLPLPSSPSRSLICDLQSSQDRSTCLVWVLVLVHACTMKVTQVSVDTYMAPIKICITPFLRGFQVYKPYLSQGVKLCVLLGHVFGC</sequence>
<evidence type="ECO:0000313" key="2">
    <source>
        <dbReference type="Proteomes" id="UP001243330"/>
    </source>
</evidence>
<dbReference type="AlphaFoldDB" id="A0AAD9AGK4"/>
<comment type="caution">
    <text evidence="1">The sequence shown here is derived from an EMBL/GenBank/DDBJ whole genome shotgun (WGS) entry which is preliminary data.</text>
</comment>
<keyword evidence="2" id="KW-1185">Reference proteome</keyword>
<organism evidence="1 2">
    <name type="scientific">Colletotrichum chrysophilum</name>
    <dbReference type="NCBI Taxonomy" id="1836956"/>
    <lineage>
        <taxon>Eukaryota</taxon>
        <taxon>Fungi</taxon>
        <taxon>Dikarya</taxon>
        <taxon>Ascomycota</taxon>
        <taxon>Pezizomycotina</taxon>
        <taxon>Sordariomycetes</taxon>
        <taxon>Hypocreomycetidae</taxon>
        <taxon>Glomerellales</taxon>
        <taxon>Glomerellaceae</taxon>
        <taxon>Colletotrichum</taxon>
        <taxon>Colletotrichum gloeosporioides species complex</taxon>
    </lineage>
</organism>
<accession>A0AAD9AGK4</accession>
<name>A0AAD9AGK4_9PEZI</name>
<evidence type="ECO:0000313" key="1">
    <source>
        <dbReference type="EMBL" id="KAK1845194.1"/>
    </source>
</evidence>
<dbReference type="EMBL" id="JAQOWY010000282">
    <property type="protein sequence ID" value="KAK1845194.1"/>
    <property type="molecule type" value="Genomic_DNA"/>
</dbReference>
<protein>
    <submittedName>
        <fullName evidence="1">Uncharacterized protein</fullName>
    </submittedName>
</protein>
<proteinExistence type="predicted"/>
<reference evidence="1" key="1">
    <citation type="submission" date="2023-01" db="EMBL/GenBank/DDBJ databases">
        <title>Colletotrichum chrysophilum M932 genome sequence.</title>
        <authorList>
            <person name="Baroncelli R."/>
        </authorList>
    </citation>
    <scope>NUCLEOTIDE SEQUENCE</scope>
    <source>
        <strain evidence="1">M932</strain>
    </source>
</reference>
<gene>
    <name evidence="1" type="ORF">CCHR01_12194</name>
</gene>